<reference evidence="2" key="1">
    <citation type="submission" date="2021-02" db="EMBL/GenBank/DDBJ databases">
        <title>Infant gut strain persistence is associated with maternal origin, phylogeny, and functional potential including surface adhesion and iron acquisition.</title>
        <authorList>
            <person name="Lou Y.C."/>
        </authorList>
    </citation>
    <scope>NUCLEOTIDE SEQUENCE</scope>
    <source>
        <strain evidence="2">L2_039_000G1_dasL2_039_000G1_concoct_11</strain>
    </source>
</reference>
<dbReference type="PIRSF" id="PIRSF004690">
    <property type="entry name" value="DmsD"/>
    <property type="match status" value="1"/>
</dbReference>
<dbReference type="PANTHER" id="PTHR34227">
    <property type="entry name" value="CHAPERONE PROTEIN YCDY"/>
    <property type="match status" value="1"/>
</dbReference>
<dbReference type="InterPro" id="IPR020945">
    <property type="entry name" value="DMSO/NO3_reduct_chaperone"/>
</dbReference>
<evidence type="ECO:0000313" key="3">
    <source>
        <dbReference type="Proteomes" id="UP000727506"/>
    </source>
</evidence>
<accession>A0A943YVW6</accession>
<sequence length="208" mass="22771">MEAVHFVGSTLAPFFLNDPSTGAIDAGLAAMAALDADAAAVEWPFVETAAAKRCLELMADGAKQRESDSGEALKWEYRRLFVGPQSLPAPPWGSVYTDRDCVVFGESTLALRSWMRAHGVKRLSDEKTPEDHIGLVLAMAGWLAEAKPELVGEFLQLHVLPWSGHLLEQLEDAAQHPFYQGLAAIARMSLEGMKDAFSLDVAVPRFYR</sequence>
<dbReference type="InterPro" id="IPR036411">
    <property type="entry name" value="TorD-like_sf"/>
</dbReference>
<dbReference type="InterPro" id="IPR026269">
    <property type="entry name" value="DmsD-type"/>
</dbReference>
<dbReference type="Proteomes" id="UP000727506">
    <property type="component" value="Unassembled WGS sequence"/>
</dbReference>
<gene>
    <name evidence="2" type="primary">dmsD</name>
    <name evidence="2" type="ORF">KH142_06915</name>
</gene>
<proteinExistence type="predicted"/>
<dbReference type="AlphaFoldDB" id="A0A943YVW6"/>
<evidence type="ECO:0000256" key="1">
    <source>
        <dbReference type="ARBA" id="ARBA00023186"/>
    </source>
</evidence>
<evidence type="ECO:0000313" key="2">
    <source>
        <dbReference type="EMBL" id="MBS6941190.1"/>
    </source>
</evidence>
<dbReference type="SUPFAM" id="SSF89155">
    <property type="entry name" value="TorD-like"/>
    <property type="match status" value="1"/>
</dbReference>
<protein>
    <submittedName>
        <fullName evidence="2">Tat proofreading chaperone DmsD</fullName>
    </submittedName>
</protein>
<comment type="caution">
    <text evidence="2">The sequence shown here is derived from an EMBL/GenBank/DDBJ whole genome shotgun (WGS) entry which is preliminary data.</text>
</comment>
<keyword evidence="1" id="KW-0143">Chaperone</keyword>
<organism evidence="2 3">
    <name type="scientific">Slackia piriformis</name>
    <dbReference type="NCBI Taxonomy" id="626934"/>
    <lineage>
        <taxon>Bacteria</taxon>
        <taxon>Bacillati</taxon>
        <taxon>Actinomycetota</taxon>
        <taxon>Coriobacteriia</taxon>
        <taxon>Eggerthellales</taxon>
        <taxon>Eggerthellaceae</taxon>
        <taxon>Slackia</taxon>
    </lineage>
</organism>
<dbReference type="Pfam" id="PF02613">
    <property type="entry name" value="Nitrate_red_del"/>
    <property type="match status" value="1"/>
</dbReference>
<name>A0A943YVW6_9ACTN</name>
<dbReference type="InterPro" id="IPR050289">
    <property type="entry name" value="TorD/DmsD_chaperones"/>
</dbReference>
<dbReference type="EMBL" id="JAGZSV010000130">
    <property type="protein sequence ID" value="MBS6941190.1"/>
    <property type="molecule type" value="Genomic_DNA"/>
</dbReference>
<dbReference type="Gene3D" id="1.10.3480.10">
    <property type="entry name" value="TorD-like"/>
    <property type="match status" value="1"/>
</dbReference>
<dbReference type="NCBIfam" id="NF008632">
    <property type="entry name" value="PRK11621.1"/>
    <property type="match status" value="1"/>
</dbReference>
<dbReference type="PANTHER" id="PTHR34227:SF13">
    <property type="entry name" value="TAT PROOFREADING CHAPERONE DMSD-RELATED"/>
    <property type="match status" value="1"/>
</dbReference>